<feature type="region of interest" description="Disordered" evidence="1">
    <location>
        <begin position="19"/>
        <end position="39"/>
    </location>
</feature>
<name>A0ABM9EKQ7_9HYPH</name>
<reference evidence="2 3" key="1">
    <citation type="submission" date="2022-03" db="EMBL/GenBank/DDBJ databases">
        <authorList>
            <person name="Brunel B."/>
        </authorList>
    </citation>
    <scope>NUCLEOTIDE SEQUENCE [LARGE SCALE GENOMIC DNA]</scope>
    <source>
        <strain evidence="2">STM5069sample</strain>
    </source>
</reference>
<evidence type="ECO:0000256" key="1">
    <source>
        <dbReference type="SAM" id="MobiDB-lite"/>
    </source>
</evidence>
<dbReference type="Proteomes" id="UP001153050">
    <property type="component" value="Unassembled WGS sequence"/>
</dbReference>
<proteinExistence type="predicted"/>
<keyword evidence="3" id="KW-1185">Reference proteome</keyword>
<evidence type="ECO:0000313" key="3">
    <source>
        <dbReference type="Proteomes" id="UP001153050"/>
    </source>
</evidence>
<organism evidence="2 3">
    <name type="scientific">Mesorhizobium escarrei</name>
    <dbReference type="NCBI Taxonomy" id="666018"/>
    <lineage>
        <taxon>Bacteria</taxon>
        <taxon>Pseudomonadati</taxon>
        <taxon>Pseudomonadota</taxon>
        <taxon>Alphaproteobacteria</taxon>
        <taxon>Hyphomicrobiales</taxon>
        <taxon>Phyllobacteriaceae</taxon>
        <taxon>Mesorhizobium</taxon>
    </lineage>
</organism>
<comment type="caution">
    <text evidence="2">The sequence shown here is derived from an EMBL/GenBank/DDBJ whole genome shotgun (WGS) entry which is preliminary data.</text>
</comment>
<evidence type="ECO:0000313" key="2">
    <source>
        <dbReference type="EMBL" id="CAH2409498.1"/>
    </source>
</evidence>
<accession>A0ABM9EKQ7</accession>
<gene>
    <name evidence="2" type="ORF">MES5069_90004</name>
</gene>
<sequence length="39" mass="4327">MLAAQRCRDYGAPLRFRLEGAHDKTPAAPRVSSDAQRTL</sequence>
<dbReference type="EMBL" id="CAKXZT010000190">
    <property type="protein sequence ID" value="CAH2409498.1"/>
    <property type="molecule type" value="Genomic_DNA"/>
</dbReference>
<protein>
    <submittedName>
        <fullName evidence="2">Uncharacterized protein</fullName>
    </submittedName>
</protein>